<dbReference type="InterPro" id="IPR018060">
    <property type="entry name" value="HTH_AraC"/>
</dbReference>
<dbReference type="SUPFAM" id="SSF46689">
    <property type="entry name" value="Homeodomain-like"/>
    <property type="match status" value="2"/>
</dbReference>
<keyword evidence="3" id="KW-0804">Transcription</keyword>
<dbReference type="PANTHER" id="PTHR43280">
    <property type="entry name" value="ARAC-FAMILY TRANSCRIPTIONAL REGULATOR"/>
    <property type="match status" value="1"/>
</dbReference>
<dbReference type="Gene3D" id="2.60.120.10">
    <property type="entry name" value="Jelly Rolls"/>
    <property type="match status" value="1"/>
</dbReference>
<protein>
    <recommendedName>
        <fullName evidence="4">HTH araC/xylS-type domain-containing protein</fullName>
    </recommendedName>
</protein>
<dbReference type="AlphaFoldDB" id="A0A0F9UVI4"/>
<dbReference type="Pfam" id="PF07883">
    <property type="entry name" value="Cupin_2"/>
    <property type="match status" value="1"/>
</dbReference>
<gene>
    <name evidence="5" type="ORF">LCGC14_0218250</name>
</gene>
<sequence>MKSALQKSPIPESKAYLARTLNEPVFDPHWHFHSEYQLFLVLKGSGTRFIGDSVKPYKAGDITFTGPNLPHLWRSEHAHEQEQNIAWSEGVVIYFHENFLGDNLLQTDEAIRLRQVFHKSLRGIEFTVKTAETLQRLMLELIQMNGFEGILHLLKILDFISQTKEYAILASPGYTNTLREADTQRMFSVYAYVMKNFKRKIALAELAELTNMTPTSFSRYFKIHANKSFSEFVSEIRIGHACKLLIEQKMNVSQACYQSGFQTLSNFNKQFKTITNRTPLAYKKEYEVY</sequence>
<keyword evidence="1" id="KW-0805">Transcription regulation</keyword>
<evidence type="ECO:0000259" key="4">
    <source>
        <dbReference type="PROSITE" id="PS01124"/>
    </source>
</evidence>
<dbReference type="SUPFAM" id="SSF51182">
    <property type="entry name" value="RmlC-like cupins"/>
    <property type="match status" value="1"/>
</dbReference>
<dbReference type="Pfam" id="PF12833">
    <property type="entry name" value="HTH_18"/>
    <property type="match status" value="1"/>
</dbReference>
<dbReference type="PROSITE" id="PS00041">
    <property type="entry name" value="HTH_ARAC_FAMILY_1"/>
    <property type="match status" value="1"/>
</dbReference>
<name>A0A0F9UVI4_9ZZZZ</name>
<dbReference type="PROSITE" id="PS01124">
    <property type="entry name" value="HTH_ARAC_FAMILY_2"/>
    <property type="match status" value="1"/>
</dbReference>
<dbReference type="InterPro" id="IPR009057">
    <property type="entry name" value="Homeodomain-like_sf"/>
</dbReference>
<feature type="domain" description="HTH araC/xylS-type" evidence="4">
    <location>
        <begin position="187"/>
        <end position="285"/>
    </location>
</feature>
<dbReference type="EMBL" id="LAZR01000103">
    <property type="protein sequence ID" value="KKN91492.1"/>
    <property type="molecule type" value="Genomic_DNA"/>
</dbReference>
<dbReference type="InterPro" id="IPR011051">
    <property type="entry name" value="RmlC_Cupin_sf"/>
</dbReference>
<comment type="caution">
    <text evidence="5">The sequence shown here is derived from an EMBL/GenBank/DDBJ whole genome shotgun (WGS) entry which is preliminary data.</text>
</comment>
<reference evidence="5" key="1">
    <citation type="journal article" date="2015" name="Nature">
        <title>Complex archaea that bridge the gap between prokaryotes and eukaryotes.</title>
        <authorList>
            <person name="Spang A."/>
            <person name="Saw J.H."/>
            <person name="Jorgensen S.L."/>
            <person name="Zaremba-Niedzwiedzka K."/>
            <person name="Martijn J."/>
            <person name="Lind A.E."/>
            <person name="van Eijk R."/>
            <person name="Schleper C."/>
            <person name="Guy L."/>
            <person name="Ettema T.J."/>
        </authorList>
    </citation>
    <scope>NUCLEOTIDE SEQUENCE</scope>
</reference>
<organism evidence="5">
    <name type="scientific">marine sediment metagenome</name>
    <dbReference type="NCBI Taxonomy" id="412755"/>
    <lineage>
        <taxon>unclassified sequences</taxon>
        <taxon>metagenomes</taxon>
        <taxon>ecological metagenomes</taxon>
    </lineage>
</organism>
<accession>A0A0F9UVI4</accession>
<keyword evidence="2" id="KW-0238">DNA-binding</keyword>
<dbReference type="Gene3D" id="1.10.10.60">
    <property type="entry name" value="Homeodomain-like"/>
    <property type="match status" value="2"/>
</dbReference>
<dbReference type="SMART" id="SM00342">
    <property type="entry name" value="HTH_ARAC"/>
    <property type="match status" value="1"/>
</dbReference>
<dbReference type="InterPro" id="IPR018062">
    <property type="entry name" value="HTH_AraC-typ_CS"/>
</dbReference>
<evidence type="ECO:0000313" key="5">
    <source>
        <dbReference type="EMBL" id="KKN91492.1"/>
    </source>
</evidence>
<evidence type="ECO:0000256" key="2">
    <source>
        <dbReference type="ARBA" id="ARBA00023125"/>
    </source>
</evidence>
<dbReference type="InterPro" id="IPR013096">
    <property type="entry name" value="Cupin_2"/>
</dbReference>
<proteinExistence type="predicted"/>
<dbReference type="InterPro" id="IPR014710">
    <property type="entry name" value="RmlC-like_jellyroll"/>
</dbReference>
<dbReference type="GO" id="GO:0003700">
    <property type="term" value="F:DNA-binding transcription factor activity"/>
    <property type="evidence" value="ECO:0007669"/>
    <property type="project" value="InterPro"/>
</dbReference>
<dbReference type="GO" id="GO:0043565">
    <property type="term" value="F:sequence-specific DNA binding"/>
    <property type="evidence" value="ECO:0007669"/>
    <property type="project" value="InterPro"/>
</dbReference>
<evidence type="ECO:0000256" key="1">
    <source>
        <dbReference type="ARBA" id="ARBA00023015"/>
    </source>
</evidence>
<evidence type="ECO:0000256" key="3">
    <source>
        <dbReference type="ARBA" id="ARBA00023163"/>
    </source>
</evidence>
<dbReference type="PANTHER" id="PTHR43280:SF27">
    <property type="entry name" value="TRANSCRIPTIONAL REGULATOR MTLR"/>
    <property type="match status" value="1"/>
</dbReference>